<organism evidence="1 2">
    <name type="scientific">Rhodococcus rhodnii LMG 5362</name>
    <dbReference type="NCBI Taxonomy" id="1273125"/>
    <lineage>
        <taxon>Bacteria</taxon>
        <taxon>Bacillati</taxon>
        <taxon>Actinomycetota</taxon>
        <taxon>Actinomycetes</taxon>
        <taxon>Mycobacteriales</taxon>
        <taxon>Nocardiaceae</taxon>
        <taxon>Rhodococcus</taxon>
    </lineage>
</organism>
<evidence type="ECO:0000313" key="2">
    <source>
        <dbReference type="Proteomes" id="UP000013525"/>
    </source>
</evidence>
<dbReference type="AlphaFoldDB" id="R7WJL8"/>
<comment type="caution">
    <text evidence="1">The sequence shown here is derived from an EMBL/GenBank/DDBJ whole genome shotgun (WGS) entry which is preliminary data.</text>
</comment>
<dbReference type="Proteomes" id="UP000013525">
    <property type="component" value="Unassembled WGS sequence"/>
</dbReference>
<protein>
    <submittedName>
        <fullName evidence="1">Uncharacterized protein</fullName>
    </submittedName>
</protein>
<sequence>MMSVIRIGACEISRRGRLGCALEFALGVALESHSNASSIRLLVFNCW</sequence>
<dbReference type="EMBL" id="APMY01000095">
    <property type="protein sequence ID" value="EOM75470.1"/>
    <property type="molecule type" value="Genomic_DNA"/>
</dbReference>
<accession>R7WJL8</accession>
<gene>
    <name evidence="1" type="ORF">Rrhod_3268</name>
</gene>
<evidence type="ECO:0000313" key="1">
    <source>
        <dbReference type="EMBL" id="EOM75470.1"/>
    </source>
</evidence>
<name>R7WJL8_9NOCA</name>
<reference evidence="1 2" key="1">
    <citation type="journal article" date="2013" name="Genome Announc.">
        <title>Draft Genome Sequence of Rhodococcus rhodnii Strain LMG5362, a Symbiont of Rhodnius prolixus (Hemiptera, Reduviidae, Triatominae), the Principle Vector of Trypanosoma cruzi.</title>
        <authorList>
            <person name="Pachebat J.A."/>
            <person name="van Keulen G."/>
            <person name="Whitten M.M."/>
            <person name="Girdwood S."/>
            <person name="Del Sol R."/>
            <person name="Dyson P.J."/>
            <person name="Facey P.D."/>
        </authorList>
    </citation>
    <scope>NUCLEOTIDE SEQUENCE [LARGE SCALE GENOMIC DNA]</scope>
    <source>
        <strain evidence="1 2">LMG 5362</strain>
    </source>
</reference>
<keyword evidence="2" id="KW-1185">Reference proteome</keyword>
<proteinExistence type="predicted"/>